<dbReference type="AlphaFoldDB" id="A0A3S5C040"/>
<keyword evidence="3" id="KW-1185">Reference proteome</keyword>
<proteinExistence type="predicted"/>
<feature type="region of interest" description="Disordered" evidence="1">
    <location>
        <begin position="257"/>
        <end position="278"/>
    </location>
</feature>
<sequence length="306" mass="31453">MVKARPGSGYPDALQIDSEDDEAHCMELAVPFRGNNDFISQRPYTDPDVDEDAVPGAKEIILPRRGTLGISCELDQPGRTSYKHHHNFNPVSTGDTHNTKASSGLLICRVPGMQTRQAFNPQSAIMATTASTNQIQAHSQDMVSFPTPILPANPGSTIRSGSSLHPLAMTTRFNGLTGSLSPLATAAVSPISTSSSSSSIHLPTSPSVGCLLRRQPVGAGSVLVGGCGGNLTSASTTNLVGSVTGTNLSRRIASVQLHSQTSSTNRTSQTVSQASGASIPAATSASTAKVTIATTIGAAAANSTST</sequence>
<protein>
    <submittedName>
        <fullName evidence="2">Uncharacterized protein</fullName>
    </submittedName>
</protein>
<dbReference type="EMBL" id="CAAALY010083463">
    <property type="protein sequence ID" value="VEL26891.1"/>
    <property type="molecule type" value="Genomic_DNA"/>
</dbReference>
<comment type="caution">
    <text evidence="2">The sequence shown here is derived from an EMBL/GenBank/DDBJ whole genome shotgun (WGS) entry which is preliminary data.</text>
</comment>
<name>A0A3S5C040_9PLAT</name>
<feature type="non-terminal residue" evidence="2">
    <location>
        <position position="1"/>
    </location>
</feature>
<gene>
    <name evidence="2" type="ORF">PXEA_LOCUS20331</name>
</gene>
<dbReference type="Proteomes" id="UP000784294">
    <property type="component" value="Unassembled WGS sequence"/>
</dbReference>
<reference evidence="2" key="1">
    <citation type="submission" date="2018-11" db="EMBL/GenBank/DDBJ databases">
        <authorList>
            <consortium name="Pathogen Informatics"/>
        </authorList>
    </citation>
    <scope>NUCLEOTIDE SEQUENCE</scope>
</reference>
<feature type="compositionally biased region" description="Low complexity" evidence="1">
    <location>
        <begin position="259"/>
        <end position="278"/>
    </location>
</feature>
<organism evidence="2 3">
    <name type="scientific">Protopolystoma xenopodis</name>
    <dbReference type="NCBI Taxonomy" id="117903"/>
    <lineage>
        <taxon>Eukaryota</taxon>
        <taxon>Metazoa</taxon>
        <taxon>Spiralia</taxon>
        <taxon>Lophotrochozoa</taxon>
        <taxon>Platyhelminthes</taxon>
        <taxon>Monogenea</taxon>
        <taxon>Polyopisthocotylea</taxon>
        <taxon>Polystomatidea</taxon>
        <taxon>Polystomatidae</taxon>
        <taxon>Protopolystoma</taxon>
    </lineage>
</organism>
<evidence type="ECO:0000313" key="3">
    <source>
        <dbReference type="Proteomes" id="UP000784294"/>
    </source>
</evidence>
<accession>A0A3S5C040</accession>
<evidence type="ECO:0000256" key="1">
    <source>
        <dbReference type="SAM" id="MobiDB-lite"/>
    </source>
</evidence>
<evidence type="ECO:0000313" key="2">
    <source>
        <dbReference type="EMBL" id="VEL26891.1"/>
    </source>
</evidence>